<dbReference type="Proteomes" id="UP000185598">
    <property type="component" value="Unassembled WGS sequence"/>
</dbReference>
<dbReference type="CDD" id="cd19138">
    <property type="entry name" value="AKR_YeaE"/>
    <property type="match status" value="1"/>
</dbReference>
<dbReference type="PANTHER" id="PTHR43638">
    <property type="entry name" value="OXIDOREDUCTASE, ALDO/KETO REDUCTASE FAMILY PROTEIN"/>
    <property type="match status" value="1"/>
</dbReference>
<evidence type="ECO:0000313" key="5">
    <source>
        <dbReference type="EMBL" id="MBB4006089.1"/>
    </source>
</evidence>
<feature type="binding site" evidence="2">
    <location>
        <position position="115"/>
    </location>
    <ligand>
        <name>substrate</name>
    </ligand>
</feature>
<feature type="domain" description="NADP-dependent oxidoreductase" evidence="4">
    <location>
        <begin position="19"/>
        <end position="268"/>
    </location>
</feature>
<evidence type="ECO:0000313" key="6">
    <source>
        <dbReference type="EMBL" id="OLP49095.1"/>
    </source>
</evidence>
<dbReference type="InterPro" id="IPR036812">
    <property type="entry name" value="NAD(P)_OxRdtase_dom_sf"/>
</dbReference>
<evidence type="ECO:0000256" key="3">
    <source>
        <dbReference type="PIRSR" id="PIRSR000097-3"/>
    </source>
</evidence>
<evidence type="ECO:0000313" key="7">
    <source>
        <dbReference type="Proteomes" id="UP000185598"/>
    </source>
</evidence>
<dbReference type="Proteomes" id="UP000544107">
    <property type="component" value="Unassembled WGS sequence"/>
</dbReference>
<dbReference type="STRING" id="887144.BJF91_18525"/>
<keyword evidence="7" id="KW-1185">Reference proteome</keyword>
<protein>
    <submittedName>
        <fullName evidence="5 6">Aldo/keto reductase</fullName>
    </submittedName>
</protein>
<dbReference type="OrthoDB" id="9772407at2"/>
<dbReference type="InterPro" id="IPR020471">
    <property type="entry name" value="AKR"/>
</dbReference>
<dbReference type="PIRSF" id="PIRSF000097">
    <property type="entry name" value="AKR"/>
    <property type="match status" value="1"/>
</dbReference>
<organism evidence="6 7">
    <name type="scientific">Allorhizobium taibaishanense</name>
    <dbReference type="NCBI Taxonomy" id="887144"/>
    <lineage>
        <taxon>Bacteria</taxon>
        <taxon>Pseudomonadati</taxon>
        <taxon>Pseudomonadota</taxon>
        <taxon>Alphaproteobacteria</taxon>
        <taxon>Hyphomicrobiales</taxon>
        <taxon>Rhizobiaceae</taxon>
        <taxon>Rhizobium/Agrobacterium group</taxon>
        <taxon>Allorhizobium</taxon>
    </lineage>
</organism>
<comment type="caution">
    <text evidence="6">The sequence shown here is derived from an EMBL/GenBank/DDBJ whole genome shotgun (WGS) entry which is preliminary data.</text>
</comment>
<dbReference type="AlphaFoldDB" id="A0A1Q9A3B7"/>
<dbReference type="PANTHER" id="PTHR43638:SF3">
    <property type="entry name" value="ALDEHYDE REDUCTASE"/>
    <property type="match status" value="1"/>
</dbReference>
<evidence type="ECO:0000313" key="8">
    <source>
        <dbReference type="Proteomes" id="UP000544107"/>
    </source>
</evidence>
<dbReference type="GO" id="GO:0016491">
    <property type="term" value="F:oxidoreductase activity"/>
    <property type="evidence" value="ECO:0007669"/>
    <property type="project" value="InterPro"/>
</dbReference>
<dbReference type="InterPro" id="IPR023210">
    <property type="entry name" value="NADP_OxRdtase_dom"/>
</dbReference>
<evidence type="ECO:0000256" key="1">
    <source>
        <dbReference type="PIRSR" id="PIRSR000097-1"/>
    </source>
</evidence>
<proteinExistence type="predicted"/>
<dbReference type="EMBL" id="MKIN01000022">
    <property type="protein sequence ID" value="OLP49095.1"/>
    <property type="molecule type" value="Genomic_DNA"/>
</dbReference>
<dbReference type="Gene3D" id="3.20.20.100">
    <property type="entry name" value="NADP-dependent oxidoreductase domain"/>
    <property type="match status" value="1"/>
</dbReference>
<accession>A0A1Q9A3B7</accession>
<reference evidence="6 7" key="1">
    <citation type="submission" date="2016-09" db="EMBL/GenBank/DDBJ databases">
        <title>Rhizobium oryziradicis sp. nov., isolated from the root of rice.</title>
        <authorList>
            <person name="Zhao J."/>
            <person name="Zhang X."/>
        </authorList>
    </citation>
    <scope>NUCLEOTIDE SEQUENCE [LARGE SCALE GENOMIC DNA]</scope>
    <source>
        <strain evidence="6 7">14971</strain>
    </source>
</reference>
<name>A0A1Q9A3B7_9HYPH</name>
<evidence type="ECO:0000259" key="4">
    <source>
        <dbReference type="Pfam" id="PF00248"/>
    </source>
</evidence>
<dbReference type="Pfam" id="PF00248">
    <property type="entry name" value="Aldo_ket_red"/>
    <property type="match status" value="1"/>
</dbReference>
<dbReference type="PRINTS" id="PR00069">
    <property type="entry name" value="ALDKETRDTASE"/>
</dbReference>
<evidence type="ECO:0000256" key="2">
    <source>
        <dbReference type="PIRSR" id="PIRSR000097-2"/>
    </source>
</evidence>
<feature type="site" description="Lowers pKa of active site Tyr" evidence="3">
    <location>
        <position position="82"/>
    </location>
</feature>
<dbReference type="EMBL" id="JACIED010000001">
    <property type="protein sequence ID" value="MBB4006089.1"/>
    <property type="molecule type" value="Genomic_DNA"/>
</dbReference>
<reference evidence="5 8" key="2">
    <citation type="submission" date="2020-08" db="EMBL/GenBank/DDBJ databases">
        <title>Genomic Encyclopedia of Type Strains, Phase IV (KMG-IV): sequencing the most valuable type-strain genomes for metagenomic binning, comparative biology and taxonomic classification.</title>
        <authorList>
            <person name="Goeker M."/>
        </authorList>
    </citation>
    <scope>NUCLEOTIDE SEQUENCE [LARGE SCALE GENOMIC DNA]</scope>
    <source>
        <strain evidence="5 8">DSM 100021</strain>
    </source>
</reference>
<dbReference type="SUPFAM" id="SSF51430">
    <property type="entry name" value="NAD(P)-linked oxidoreductase"/>
    <property type="match status" value="1"/>
</dbReference>
<sequence length="281" mass="30708">MNDQIPTITLPSGKILPALGLGTWMMGETATAASDEIATVRAALDIGMTVVDTAEIYADGGSESIVGKAIKGRRDEAFVVSKVAPWNASQAGTIAACEASLKRLGIECIDLYLLHWRGEYPLQETVAAFDTLKRQGKIGAWGVSNFDVADMEELWTVENGDQCQVNQILYNLGRRGVEFDLLPWCQARGVSIMAYSPIEQGRLVKHPELVAVAKANQATPAQIALAFLLERENVMPIPKTKSISRLQENLSSIDIDLSDEDLQRLDAAFPPPERKVQLQML</sequence>
<feature type="active site" description="Proton donor" evidence="1">
    <location>
        <position position="57"/>
    </location>
</feature>
<gene>
    <name evidence="6" type="ORF">BJF91_18525</name>
    <name evidence="5" type="ORF">GGQ71_000325</name>
</gene>
<dbReference type="RefSeq" id="WP_075614887.1">
    <property type="nucleotide sequence ID" value="NZ_JACIED010000001.1"/>
</dbReference>